<reference evidence="2 3" key="1">
    <citation type="submission" date="2020-01" db="EMBL/GenBank/DDBJ databases">
        <authorList>
            <person name="Liu G."/>
            <person name="Liu B."/>
        </authorList>
    </citation>
    <scope>NUCLEOTIDE SEQUENCE [LARGE SCALE GENOMIC DNA]</scope>
    <source>
        <strain evidence="2 3">FJAT-51161</strain>
    </source>
</reference>
<dbReference type="CDD" id="cd00093">
    <property type="entry name" value="HTH_XRE"/>
    <property type="match status" value="1"/>
</dbReference>
<dbReference type="PROSITE" id="PS50943">
    <property type="entry name" value="HTH_CROC1"/>
    <property type="match status" value="1"/>
</dbReference>
<keyword evidence="3" id="KW-1185">Reference proteome</keyword>
<dbReference type="InterPro" id="IPR001387">
    <property type="entry name" value="Cro/C1-type_HTH"/>
</dbReference>
<name>A0ABX7AYB4_9BACI</name>
<evidence type="ECO:0000259" key="1">
    <source>
        <dbReference type="PROSITE" id="PS50943"/>
    </source>
</evidence>
<proteinExistence type="predicted"/>
<organism evidence="2 3">
    <name type="scientific">Lysinibacillus agricola</name>
    <dbReference type="NCBI Taxonomy" id="2590012"/>
    <lineage>
        <taxon>Bacteria</taxon>
        <taxon>Bacillati</taxon>
        <taxon>Bacillota</taxon>
        <taxon>Bacilli</taxon>
        <taxon>Bacillales</taxon>
        <taxon>Bacillaceae</taxon>
        <taxon>Lysinibacillus</taxon>
    </lineage>
</organism>
<dbReference type="SUPFAM" id="SSF47413">
    <property type="entry name" value="lambda repressor-like DNA-binding domains"/>
    <property type="match status" value="1"/>
</dbReference>
<sequence length="69" mass="7945">MMMTEKIKILLLKEDVSIKELAKRLNTTPQNITNKFKRDNFSEKELLGIAEALNVEYTANFITSKGEKI</sequence>
<dbReference type="InterPro" id="IPR010982">
    <property type="entry name" value="Lambda_DNA-bd_dom_sf"/>
</dbReference>
<evidence type="ECO:0000313" key="2">
    <source>
        <dbReference type="EMBL" id="QQP15000.1"/>
    </source>
</evidence>
<dbReference type="Gene3D" id="1.10.260.40">
    <property type="entry name" value="lambda repressor-like DNA-binding domains"/>
    <property type="match status" value="1"/>
</dbReference>
<feature type="domain" description="HTH cro/C1-type" evidence="1">
    <location>
        <begin position="7"/>
        <end position="62"/>
    </location>
</feature>
<gene>
    <name evidence="2" type="ORF">FJQ98_16755</name>
</gene>
<dbReference type="EMBL" id="CP067341">
    <property type="protein sequence ID" value="QQP15000.1"/>
    <property type="molecule type" value="Genomic_DNA"/>
</dbReference>
<accession>A0ABX7AYB4</accession>
<protein>
    <submittedName>
        <fullName evidence="2">Helix-turn-helix transcriptional regulator</fullName>
    </submittedName>
</protein>
<dbReference type="Proteomes" id="UP000596049">
    <property type="component" value="Chromosome"/>
</dbReference>
<evidence type="ECO:0000313" key="3">
    <source>
        <dbReference type="Proteomes" id="UP000596049"/>
    </source>
</evidence>